<reference evidence="1 2" key="1">
    <citation type="submission" date="2019-05" db="EMBL/GenBank/DDBJ databases">
        <title>We sequenced the genome of Paenibacillus hemerocallicola KCTC 33185 for further insight into its adaptation and study the phylogeny of Paenibacillus.</title>
        <authorList>
            <person name="Narsing Rao M.P."/>
        </authorList>
    </citation>
    <scope>NUCLEOTIDE SEQUENCE [LARGE SCALE GENOMIC DNA]</scope>
    <source>
        <strain evidence="1 2">KCTC 33185</strain>
    </source>
</reference>
<dbReference type="SUPFAM" id="SSF51445">
    <property type="entry name" value="(Trans)glycosidases"/>
    <property type="match status" value="1"/>
</dbReference>
<evidence type="ECO:0000313" key="2">
    <source>
        <dbReference type="Proteomes" id="UP000307943"/>
    </source>
</evidence>
<evidence type="ECO:0000313" key="1">
    <source>
        <dbReference type="EMBL" id="TNJ57400.1"/>
    </source>
</evidence>
<dbReference type="OrthoDB" id="916275at2"/>
<comment type="caution">
    <text evidence="1">The sequence shown here is derived from an EMBL/GenBank/DDBJ whole genome shotgun (WGS) entry which is preliminary data.</text>
</comment>
<dbReference type="InterPro" id="IPR017853">
    <property type="entry name" value="GH"/>
</dbReference>
<protein>
    <recommendedName>
        <fullName evidence="3">Family 2 glycosyl transferase</fullName>
    </recommendedName>
</protein>
<dbReference type="EMBL" id="VDCQ01000103">
    <property type="protein sequence ID" value="TNJ57400.1"/>
    <property type="molecule type" value="Genomic_DNA"/>
</dbReference>
<dbReference type="Proteomes" id="UP000307943">
    <property type="component" value="Unassembled WGS sequence"/>
</dbReference>
<dbReference type="Gene3D" id="3.20.20.80">
    <property type="entry name" value="Glycosidases"/>
    <property type="match status" value="2"/>
</dbReference>
<gene>
    <name evidence="1" type="ORF">FE784_38550</name>
</gene>
<proteinExistence type="predicted"/>
<sequence length="723" mass="82602">MPARTGERYLQAYRDGAWQDMLIKGVNMGVANPGHFPGETAITKQEYARWFKQIGEMHANAIRVYTLHPPAFYEALKEYNDKADEPVMVLHGVWVDEEKLVETGDAYSEEVNGELQRELRDMVNVIHGKAELPARPGHASGKYGADVSKYVLGWVLGIEWDPIMVVSTNEKRKGRAQLDGTYFKTEHASPFEIWVAQLMEDVAVYEMDTYKWQRPFSFTNWVTTDPMRHPSEPTHKEDLVSVDPNAILAKPALRSGYFASYHVYPYYPEFMNYEKKYAAYKDFRGEFNGYAGYLNDLKQAHRMPVLVAEFGVPASRGMTHRNVKGWNQGFLSEAEQGAINARLFEDIYREGMAGGLVFSWQDEWFKRTWNNMDLDNPDRRPFWSNAQTSEQQFGLLSFDPNEAGAGLYVDGDTKDWEKAGIPLLDIGKTPLVQAVDEWDAHRRIERVAASADERYVYFRLDFGKDGRPFDWKRTRAAILLDTIPGQGQRHLPGSDGLETDDGIDFVIDIAVPGSSRIWVDSYYDAFYYQYAHMLKMIPIREEAAIPNNGSFYPIRLALNKELTIPDSGLKLPFDAYETGLLRFGNGNPASADYDSLADVFFNEKEHVLEARIAWQLLNVKDPSTREVTGELWKDGLAAKQNVPDFKFAVATYKPADTVQGDSSEPVFAPGTLTFLYPAAREGKLLVADMIPLEWQTWERPRFHERLKQSYYVMKDLFGQIRLP</sequence>
<accession>A0A5C4SY68</accession>
<name>A0A5C4SY68_9BACL</name>
<evidence type="ECO:0008006" key="3">
    <source>
        <dbReference type="Google" id="ProtNLM"/>
    </source>
</evidence>
<dbReference type="AlphaFoldDB" id="A0A5C4SY68"/>
<organism evidence="1 2">
    <name type="scientific">Paenibacillus hemerocallicola</name>
    <dbReference type="NCBI Taxonomy" id="1172614"/>
    <lineage>
        <taxon>Bacteria</taxon>
        <taxon>Bacillati</taxon>
        <taxon>Bacillota</taxon>
        <taxon>Bacilli</taxon>
        <taxon>Bacillales</taxon>
        <taxon>Paenibacillaceae</taxon>
        <taxon>Paenibacillus</taxon>
    </lineage>
</organism>
<keyword evidence="2" id="KW-1185">Reference proteome</keyword>